<dbReference type="Proteomes" id="UP000250369">
    <property type="component" value="Unassembled WGS sequence"/>
</dbReference>
<dbReference type="SUPFAM" id="SSF53850">
    <property type="entry name" value="Periplasmic binding protein-like II"/>
    <property type="match status" value="1"/>
</dbReference>
<sequence>MLALSLAACSSGGEKPAESAKPGDASKSPEASKAPKQMTLKIGLPGSYDVTKKEIIDGFIAKNPNIKVELVEAPWGDFVKKIQTEIAGGTAPDIWFQENAVILGYGKRGVAEDLSGYIKKDLKQDEYISGLFAAQSSDGKVYGVPHGINPIALAYNKKMFTDAGVPLPTKDWTYQDMLDAAKKLSKDTNGDGKLDQYGFGASTSITVGWYPWTRSKGGQVLDETKSKAMFTDPKSLDGIKTWANLVKDGISPDTDFYTAAGGDWKAFASGKVAMFFMQYSNSALINKDFPNLDYDTIEIPKGYDGKRLVPMVTNSWVIFSKAKADAKEAAWEFMKYYLSEEAQTVLAKSGAALPVNKKAMTQLDTNASPKNKKAYSDGIAEAGVTLDENPSWNEWRLAAQPIYSDIYAGKLTPEEGVKQLQEKVQKVLDDNK</sequence>
<dbReference type="InterPro" id="IPR006059">
    <property type="entry name" value="SBP"/>
</dbReference>
<keyword evidence="3" id="KW-0472">Membrane</keyword>
<keyword evidence="2" id="KW-0732">Signal</keyword>
<dbReference type="PANTHER" id="PTHR43649">
    <property type="entry name" value="ARABINOSE-BINDING PROTEIN-RELATED"/>
    <property type="match status" value="1"/>
</dbReference>
<evidence type="ECO:0000256" key="1">
    <source>
        <dbReference type="ARBA" id="ARBA00022475"/>
    </source>
</evidence>
<feature type="region of interest" description="Disordered" evidence="6">
    <location>
        <begin position="1"/>
        <end position="36"/>
    </location>
</feature>
<gene>
    <name evidence="7" type="ORF">DQG23_13170</name>
</gene>
<evidence type="ECO:0000313" key="7">
    <source>
        <dbReference type="EMBL" id="RAV21109.1"/>
    </source>
</evidence>
<dbReference type="InterPro" id="IPR050490">
    <property type="entry name" value="Bact_solute-bd_prot1"/>
</dbReference>
<keyword evidence="5" id="KW-0449">Lipoprotein</keyword>
<dbReference type="EMBL" id="QMFB01000006">
    <property type="protein sequence ID" value="RAV21109.1"/>
    <property type="molecule type" value="Genomic_DNA"/>
</dbReference>
<keyword evidence="4" id="KW-0564">Palmitate</keyword>
<organism evidence="7 8">
    <name type="scientific">Paenibacillus contaminans</name>
    <dbReference type="NCBI Taxonomy" id="450362"/>
    <lineage>
        <taxon>Bacteria</taxon>
        <taxon>Bacillati</taxon>
        <taxon>Bacillota</taxon>
        <taxon>Bacilli</taxon>
        <taxon>Bacillales</taxon>
        <taxon>Paenibacillaceae</taxon>
        <taxon>Paenibacillus</taxon>
    </lineage>
</organism>
<name>A0A329MMJ8_9BACL</name>
<evidence type="ECO:0000256" key="2">
    <source>
        <dbReference type="ARBA" id="ARBA00022729"/>
    </source>
</evidence>
<dbReference type="AlphaFoldDB" id="A0A329MMJ8"/>
<evidence type="ECO:0000313" key="8">
    <source>
        <dbReference type="Proteomes" id="UP000250369"/>
    </source>
</evidence>
<evidence type="ECO:0000256" key="3">
    <source>
        <dbReference type="ARBA" id="ARBA00023136"/>
    </source>
</evidence>
<dbReference type="PANTHER" id="PTHR43649:SF33">
    <property type="entry name" value="POLYGALACTURONAN_RHAMNOGALACTURONAN-BINDING PROTEIN YTCQ"/>
    <property type="match status" value="1"/>
</dbReference>
<dbReference type="OrthoDB" id="9782846at2"/>
<evidence type="ECO:0000256" key="5">
    <source>
        <dbReference type="ARBA" id="ARBA00023288"/>
    </source>
</evidence>
<accession>A0A329MMJ8</accession>
<proteinExistence type="predicted"/>
<comment type="caution">
    <text evidence="7">The sequence shown here is derived from an EMBL/GenBank/DDBJ whole genome shotgun (WGS) entry which is preliminary data.</text>
</comment>
<dbReference type="Gene3D" id="3.40.190.10">
    <property type="entry name" value="Periplasmic binding protein-like II"/>
    <property type="match status" value="1"/>
</dbReference>
<reference evidence="7 8" key="1">
    <citation type="journal article" date="2009" name="Int. J. Syst. Evol. Microbiol.">
        <title>Paenibacillus contaminans sp. nov., isolated from a contaminated laboratory plate.</title>
        <authorList>
            <person name="Chou J.H."/>
            <person name="Lee J.H."/>
            <person name="Lin M.C."/>
            <person name="Chang P.S."/>
            <person name="Arun A.B."/>
            <person name="Young C.C."/>
            <person name="Chen W.M."/>
        </authorList>
    </citation>
    <scope>NUCLEOTIDE SEQUENCE [LARGE SCALE GENOMIC DNA]</scope>
    <source>
        <strain evidence="7 8">CKOBP-6</strain>
    </source>
</reference>
<protein>
    <submittedName>
        <fullName evidence="7">Sugar ABC transporter substrate-binding protein</fullName>
    </submittedName>
</protein>
<keyword evidence="8" id="KW-1185">Reference proteome</keyword>
<evidence type="ECO:0000256" key="4">
    <source>
        <dbReference type="ARBA" id="ARBA00023139"/>
    </source>
</evidence>
<keyword evidence="1" id="KW-1003">Cell membrane</keyword>
<evidence type="ECO:0000256" key="6">
    <source>
        <dbReference type="SAM" id="MobiDB-lite"/>
    </source>
</evidence>
<dbReference type="Pfam" id="PF13416">
    <property type="entry name" value="SBP_bac_8"/>
    <property type="match status" value="1"/>
</dbReference>
<dbReference type="CDD" id="cd13585">
    <property type="entry name" value="PBP2_TMBP_like"/>
    <property type="match status" value="1"/>
</dbReference>